<feature type="domain" description="Polysaccharide export protein N-terminal" evidence="3">
    <location>
        <begin position="40"/>
        <end position="136"/>
    </location>
</feature>
<dbReference type="GO" id="GO:0015159">
    <property type="term" value="F:polysaccharide transmembrane transporter activity"/>
    <property type="evidence" value="ECO:0007669"/>
    <property type="project" value="InterPro"/>
</dbReference>
<dbReference type="Gene3D" id="3.30.1950.10">
    <property type="entry name" value="wza like domain"/>
    <property type="match status" value="1"/>
</dbReference>
<evidence type="ECO:0000256" key="1">
    <source>
        <dbReference type="ARBA" id="ARBA00022729"/>
    </source>
</evidence>
<dbReference type="PROSITE" id="PS51257">
    <property type="entry name" value="PROKAR_LIPOPROTEIN"/>
    <property type="match status" value="1"/>
</dbReference>
<dbReference type="AlphaFoldDB" id="A0A917LVY6"/>
<evidence type="ECO:0000313" key="6">
    <source>
        <dbReference type="Proteomes" id="UP000625976"/>
    </source>
</evidence>
<proteinExistence type="predicted"/>
<keyword evidence="2" id="KW-0472">Membrane</keyword>
<keyword evidence="5" id="KW-0762">Sugar transport</keyword>
<evidence type="ECO:0000313" key="5">
    <source>
        <dbReference type="EMBL" id="GGG60220.1"/>
    </source>
</evidence>
<dbReference type="Pfam" id="PF02563">
    <property type="entry name" value="Poly_export"/>
    <property type="match status" value="1"/>
</dbReference>
<keyword evidence="6" id="KW-1185">Reference proteome</keyword>
<keyword evidence="2" id="KW-0812">Transmembrane</keyword>
<evidence type="ECO:0000256" key="2">
    <source>
        <dbReference type="SAM" id="Phobius"/>
    </source>
</evidence>
<protein>
    <submittedName>
        <fullName evidence="5">Sugar transporter</fullName>
    </submittedName>
</protein>
<feature type="domain" description="Soluble ligand binding" evidence="4">
    <location>
        <begin position="140"/>
        <end position="185"/>
    </location>
</feature>
<dbReference type="PANTHER" id="PTHR33619:SF3">
    <property type="entry name" value="POLYSACCHARIDE EXPORT PROTEIN GFCE-RELATED"/>
    <property type="match status" value="1"/>
</dbReference>
<dbReference type="PANTHER" id="PTHR33619">
    <property type="entry name" value="POLYSACCHARIDE EXPORT PROTEIN GFCE-RELATED"/>
    <property type="match status" value="1"/>
</dbReference>
<evidence type="ECO:0000259" key="3">
    <source>
        <dbReference type="Pfam" id="PF02563"/>
    </source>
</evidence>
<dbReference type="Gene3D" id="3.10.560.10">
    <property type="entry name" value="Outer membrane lipoprotein wza domain like"/>
    <property type="match status" value="2"/>
</dbReference>
<dbReference type="Proteomes" id="UP000625976">
    <property type="component" value="Unassembled WGS sequence"/>
</dbReference>
<keyword evidence="5" id="KW-0813">Transport</keyword>
<dbReference type="InterPro" id="IPR049712">
    <property type="entry name" value="Poly_export"/>
</dbReference>
<feature type="transmembrane region" description="Helical" evidence="2">
    <location>
        <begin position="231"/>
        <end position="252"/>
    </location>
</feature>
<sequence length="254" mass="28082">MKIKLIGIACIVLFSSCVSKKEIFYLQDVEDYNNKAIIYNDITIQPNDILNISVSALVPETAKPYNRNFDGGTIQQNSMDILRLQGYLVTKESTISFPNLGSISVENKTTLQLETFIKDRLTNEGHLVQPDVTVRIINAKVTVLGEVNNPGTYTFTEESITTLQAIGYAGDLTIQGKREDVLIMREVDGVRKIGHLDLTQSSWLDSDFSYVKPNDVIVINQNPPKVTSAGYIGNIATLLGVSTVILSVIILLTR</sequence>
<keyword evidence="1" id="KW-0732">Signal</keyword>
<name>A0A917LVY6_9FLAO</name>
<comment type="caution">
    <text evidence="5">The sequence shown here is derived from an EMBL/GenBank/DDBJ whole genome shotgun (WGS) entry which is preliminary data.</text>
</comment>
<reference evidence="5" key="1">
    <citation type="journal article" date="2014" name="Int. J. Syst. Evol. Microbiol.">
        <title>Complete genome sequence of Corynebacterium casei LMG S-19264T (=DSM 44701T), isolated from a smear-ripened cheese.</title>
        <authorList>
            <consortium name="US DOE Joint Genome Institute (JGI-PGF)"/>
            <person name="Walter F."/>
            <person name="Albersmeier A."/>
            <person name="Kalinowski J."/>
            <person name="Ruckert C."/>
        </authorList>
    </citation>
    <scope>NUCLEOTIDE SEQUENCE</scope>
    <source>
        <strain evidence="5">CGMCC 1.12751</strain>
    </source>
</reference>
<dbReference type="EMBL" id="BMFQ01000004">
    <property type="protein sequence ID" value="GGG60220.1"/>
    <property type="molecule type" value="Genomic_DNA"/>
</dbReference>
<evidence type="ECO:0000259" key="4">
    <source>
        <dbReference type="Pfam" id="PF10531"/>
    </source>
</evidence>
<organism evidence="5 6">
    <name type="scientific">Bizionia arctica</name>
    <dbReference type="NCBI Taxonomy" id="1495645"/>
    <lineage>
        <taxon>Bacteria</taxon>
        <taxon>Pseudomonadati</taxon>
        <taxon>Bacteroidota</taxon>
        <taxon>Flavobacteriia</taxon>
        <taxon>Flavobacteriales</taxon>
        <taxon>Flavobacteriaceae</taxon>
        <taxon>Bizionia</taxon>
    </lineage>
</organism>
<accession>A0A917LVY6</accession>
<keyword evidence="2" id="KW-1133">Transmembrane helix</keyword>
<dbReference type="InterPro" id="IPR019554">
    <property type="entry name" value="Soluble_ligand-bd"/>
</dbReference>
<reference evidence="5" key="2">
    <citation type="submission" date="2020-09" db="EMBL/GenBank/DDBJ databases">
        <authorList>
            <person name="Sun Q."/>
            <person name="Zhou Y."/>
        </authorList>
    </citation>
    <scope>NUCLEOTIDE SEQUENCE</scope>
    <source>
        <strain evidence="5">CGMCC 1.12751</strain>
    </source>
</reference>
<dbReference type="RefSeq" id="WP_188467012.1">
    <property type="nucleotide sequence ID" value="NZ_BMFQ01000004.1"/>
</dbReference>
<dbReference type="InterPro" id="IPR003715">
    <property type="entry name" value="Poly_export_N"/>
</dbReference>
<gene>
    <name evidence="5" type="ORF">GCM10010976_33740</name>
</gene>
<dbReference type="Pfam" id="PF10531">
    <property type="entry name" value="SLBB"/>
    <property type="match status" value="1"/>
</dbReference>